<keyword evidence="6" id="KW-0067">ATP-binding</keyword>
<keyword evidence="4" id="KW-0547">Nucleotide-binding</keyword>
<dbReference type="InterPro" id="IPR022998">
    <property type="entry name" value="ThiamineP_synth_TenI"/>
</dbReference>
<evidence type="ECO:0000313" key="17">
    <source>
        <dbReference type="Proteomes" id="UP001201273"/>
    </source>
</evidence>
<dbReference type="GO" id="GO:0004789">
    <property type="term" value="F:thiamine-phosphate diphosphorylase activity"/>
    <property type="evidence" value="ECO:0007669"/>
    <property type="project" value="UniProtKB-EC"/>
</dbReference>
<comment type="cofactor">
    <cofactor evidence="13">
        <name>Mg(2+)</name>
        <dbReference type="ChEBI" id="CHEBI:18420"/>
    </cofactor>
    <text evidence="13">Binds 1 Mg(2+) ion per subunit.</text>
</comment>
<dbReference type="Gene3D" id="3.20.20.70">
    <property type="entry name" value="Aldolase class I"/>
    <property type="match status" value="1"/>
</dbReference>
<keyword evidence="2 13" id="KW-0808">Transferase</keyword>
<dbReference type="PANTHER" id="PTHR20858:SF17">
    <property type="entry name" value="HYDROXYMETHYLPYRIMIDINE_PHOSPHOMETHYLPYRIMIDINE KINASE THI20-RELATED"/>
    <property type="match status" value="1"/>
</dbReference>
<feature type="binding site" evidence="13">
    <location>
        <position position="390"/>
    </location>
    <ligand>
        <name>Mg(2+)</name>
        <dbReference type="ChEBI" id="CHEBI:18420"/>
    </ligand>
</feature>
<feature type="binding site" evidence="13">
    <location>
        <position position="467"/>
    </location>
    <ligand>
        <name>2-[(2R,5Z)-2-carboxy-4-methylthiazol-5(2H)-ylidene]ethyl phosphate</name>
        <dbReference type="ChEBI" id="CHEBI:62899"/>
    </ligand>
</feature>
<feature type="binding site" evidence="13">
    <location>
        <position position="370"/>
    </location>
    <ligand>
        <name>4-amino-2-methyl-5-(diphosphooxymethyl)pyrimidine</name>
        <dbReference type="ChEBI" id="CHEBI:57841"/>
    </ligand>
</feature>
<dbReference type="CDD" id="cd00564">
    <property type="entry name" value="TMP_TenI"/>
    <property type="match status" value="1"/>
</dbReference>
<feature type="binding site" evidence="13">
    <location>
        <position position="371"/>
    </location>
    <ligand>
        <name>Mg(2+)</name>
        <dbReference type="ChEBI" id="CHEBI:18420"/>
    </ligand>
</feature>
<evidence type="ECO:0000313" key="16">
    <source>
        <dbReference type="EMBL" id="MCE2594098.1"/>
    </source>
</evidence>
<evidence type="ECO:0000256" key="9">
    <source>
        <dbReference type="ARBA" id="ARBA00023268"/>
    </source>
</evidence>
<dbReference type="InterPro" id="IPR004399">
    <property type="entry name" value="HMP/HMP-P_kinase_dom"/>
</dbReference>
<name>A0ABS8W7A8_9GAMM</name>
<feature type="binding site" evidence="13">
    <location>
        <position position="438"/>
    </location>
    <ligand>
        <name>4-amino-2-methyl-5-(diphosphooxymethyl)pyrimidine</name>
        <dbReference type="ChEBI" id="CHEBI:57841"/>
    </ligand>
</feature>
<sequence length="509" mass="54118">MDKTLGRTSVKTPIVWTIAGSDSGGGAGIQADLHTINSLGGYGCSVISAVTAQNSVAVRLVEAVSDEMFSSQLDSLADDMPADVIKVGLLSTVSQVELLATFLAALETKPYVIYDPIAVASSGANMAQAGLQQAVLETLLPHIDLLTPNADELEILTKVIITSSHDIRRSAKVLLDKGCGSILIKGGHLELVDDVCMDFWTNGEREIVLGTPRIDSPHSHGTGCSLSSAIATVLALDYPIEDALVLAKAYLNQGLKAASAKGKGPGPIAHLGWPTDPTDFPDVILPGSELGRLLNLQGELAAGQGFASCNTDKLGLYPVVDSVEWCQKLLDMGIKTLQLRIKGKTDAEVEADVIAAIKLGKQYQARMFINDYWQLAIKHGAYGVHLGQEDLNDAVLPQISRAGLRLGLSTHGYYEMLRAKKLKPSYIALGHIFPTQTKDMPSRPQGLIRLEKYAALMNDIPTVAIGGINLERAPQVWQTGVGSIAVVTAITLADDPQAVVDAFNAVLES</sequence>
<dbReference type="RefSeq" id="WP_233051675.1">
    <property type="nucleotide sequence ID" value="NZ_JAIMJA010000003.1"/>
</dbReference>
<feature type="binding site" evidence="13">
    <location>
        <begin position="435"/>
        <end position="437"/>
    </location>
    <ligand>
        <name>2-[(2R,5Z)-2-carboxy-4-methylthiazol-5(2H)-ylidene]ethyl phosphate</name>
        <dbReference type="ChEBI" id="CHEBI:62899"/>
    </ligand>
</feature>
<keyword evidence="17" id="KW-1185">Reference proteome</keyword>
<dbReference type="EC" id="2.5.1.3" evidence="13"/>
<comment type="catalytic activity">
    <reaction evidence="12 13">
        <text>2-[(2R,5Z)-2-carboxy-4-methylthiazol-5(2H)-ylidene]ethyl phosphate + 4-amino-2-methyl-5-(diphosphooxymethyl)pyrimidine + 2 H(+) = thiamine phosphate + CO2 + diphosphate</text>
        <dbReference type="Rhea" id="RHEA:47844"/>
        <dbReference type="ChEBI" id="CHEBI:15378"/>
        <dbReference type="ChEBI" id="CHEBI:16526"/>
        <dbReference type="ChEBI" id="CHEBI:33019"/>
        <dbReference type="ChEBI" id="CHEBI:37575"/>
        <dbReference type="ChEBI" id="CHEBI:57841"/>
        <dbReference type="ChEBI" id="CHEBI:62899"/>
        <dbReference type="EC" id="2.5.1.3"/>
    </reaction>
</comment>
<dbReference type="InterPro" id="IPR034291">
    <property type="entry name" value="TMP_synthase"/>
</dbReference>
<keyword evidence="3 13" id="KW-0479">Metal-binding</keyword>
<feature type="binding site" evidence="13">
    <location>
        <position position="409"/>
    </location>
    <ligand>
        <name>4-amino-2-methyl-5-(diphosphooxymethyl)pyrimidine</name>
        <dbReference type="ChEBI" id="CHEBI:57841"/>
    </ligand>
</feature>
<feature type="domain" description="Pyridoxamine kinase/Phosphomethylpyrimidine kinase" evidence="15">
    <location>
        <begin position="22"/>
        <end position="268"/>
    </location>
</feature>
<evidence type="ECO:0000256" key="10">
    <source>
        <dbReference type="ARBA" id="ARBA00047334"/>
    </source>
</evidence>
<evidence type="ECO:0000256" key="2">
    <source>
        <dbReference type="ARBA" id="ARBA00022679"/>
    </source>
</evidence>
<evidence type="ECO:0000256" key="6">
    <source>
        <dbReference type="ARBA" id="ARBA00022840"/>
    </source>
</evidence>
<proteinExistence type="inferred from homology"/>
<dbReference type="NCBIfam" id="TIGR00693">
    <property type="entry name" value="thiE"/>
    <property type="match status" value="1"/>
</dbReference>
<dbReference type="Proteomes" id="UP001201273">
    <property type="component" value="Unassembled WGS sequence"/>
</dbReference>
<dbReference type="PANTHER" id="PTHR20858">
    <property type="entry name" value="PHOSPHOMETHYLPYRIMIDINE KINASE"/>
    <property type="match status" value="1"/>
</dbReference>
<evidence type="ECO:0000256" key="13">
    <source>
        <dbReference type="HAMAP-Rule" id="MF_00097"/>
    </source>
</evidence>
<feature type="domain" description="Thiamine phosphate synthase/TenI" evidence="14">
    <location>
        <begin position="321"/>
        <end position="490"/>
    </location>
</feature>
<dbReference type="EMBL" id="JAIMJA010000003">
    <property type="protein sequence ID" value="MCE2594098.1"/>
    <property type="molecule type" value="Genomic_DNA"/>
</dbReference>
<reference evidence="16 17" key="1">
    <citation type="journal article" date="2022" name="Environ. Microbiol. Rep.">
        <title>Eco-phylogenetic analyses reveal divergent evolution of vitamin B12 metabolism in the marine bacterial family 'Psychromonadaceae'.</title>
        <authorList>
            <person name="Jin X."/>
            <person name="Yang Y."/>
            <person name="Cao H."/>
            <person name="Gao B."/>
            <person name="Zhao Z."/>
        </authorList>
    </citation>
    <scope>NUCLEOTIDE SEQUENCE [LARGE SCALE GENOMIC DNA]</scope>
    <source>
        <strain evidence="16 17">MKS20</strain>
    </source>
</reference>
<dbReference type="CDD" id="cd01169">
    <property type="entry name" value="HMPP_kinase"/>
    <property type="match status" value="1"/>
</dbReference>
<evidence type="ECO:0000256" key="4">
    <source>
        <dbReference type="ARBA" id="ARBA00022741"/>
    </source>
</evidence>
<keyword evidence="7 13" id="KW-0460">Magnesium</keyword>
<gene>
    <name evidence="13 16" type="primary">thiE</name>
    <name evidence="16" type="ORF">K6Y31_04645</name>
</gene>
<evidence type="ECO:0000256" key="1">
    <source>
        <dbReference type="ARBA" id="ARBA00005165"/>
    </source>
</evidence>
<dbReference type="InterPro" id="IPR036206">
    <property type="entry name" value="ThiamineP_synth_sf"/>
</dbReference>
<dbReference type="Gene3D" id="3.40.1190.20">
    <property type="match status" value="1"/>
</dbReference>
<evidence type="ECO:0000256" key="7">
    <source>
        <dbReference type="ARBA" id="ARBA00022842"/>
    </source>
</evidence>
<evidence type="ECO:0000256" key="5">
    <source>
        <dbReference type="ARBA" id="ARBA00022777"/>
    </source>
</evidence>
<comment type="catalytic activity">
    <reaction evidence="11 13">
        <text>2-(2-carboxy-4-methylthiazol-5-yl)ethyl phosphate + 4-amino-2-methyl-5-(diphosphooxymethyl)pyrimidine + 2 H(+) = thiamine phosphate + CO2 + diphosphate</text>
        <dbReference type="Rhea" id="RHEA:47848"/>
        <dbReference type="ChEBI" id="CHEBI:15378"/>
        <dbReference type="ChEBI" id="CHEBI:16526"/>
        <dbReference type="ChEBI" id="CHEBI:33019"/>
        <dbReference type="ChEBI" id="CHEBI:37575"/>
        <dbReference type="ChEBI" id="CHEBI:57841"/>
        <dbReference type="ChEBI" id="CHEBI:62890"/>
        <dbReference type="EC" id="2.5.1.3"/>
    </reaction>
</comment>
<dbReference type="InterPro" id="IPR013785">
    <property type="entry name" value="Aldolase_TIM"/>
</dbReference>
<dbReference type="SUPFAM" id="SSF51391">
    <property type="entry name" value="Thiamin phosphate synthase"/>
    <property type="match status" value="1"/>
</dbReference>
<dbReference type="InterPro" id="IPR013749">
    <property type="entry name" value="PM/HMP-P_kinase-1"/>
</dbReference>
<comment type="caution">
    <text evidence="16">The sequence shown here is derived from an EMBL/GenBank/DDBJ whole genome shotgun (WGS) entry which is preliminary data.</text>
</comment>
<protein>
    <recommendedName>
        <fullName evidence="13">Thiamine-phosphate synthase</fullName>
        <shortName evidence="13">TP synthase</shortName>
        <shortName evidence="13">TPS</shortName>
        <ecNumber evidence="13">2.5.1.3</ecNumber>
    </recommendedName>
    <alternativeName>
        <fullName evidence="13">Thiamine-phosphate pyrophosphorylase</fullName>
        <shortName evidence="13">TMP pyrophosphorylase</shortName>
        <shortName evidence="13">TMP-PPase</shortName>
    </alternativeName>
</protein>
<evidence type="ECO:0000259" key="15">
    <source>
        <dbReference type="Pfam" id="PF08543"/>
    </source>
</evidence>
<comment type="pathway">
    <text evidence="1 13">Cofactor biosynthesis; thiamine diphosphate biosynthesis; thiamine phosphate from 4-amino-2-methyl-5-diphosphomethylpyrimidine and 4-methyl-5-(2-phosphoethyl)-thiazole: step 1/1.</text>
</comment>
<evidence type="ECO:0000256" key="3">
    <source>
        <dbReference type="ARBA" id="ARBA00022723"/>
    </source>
</evidence>
<accession>A0ABS8W7A8</accession>
<evidence type="ECO:0000256" key="8">
    <source>
        <dbReference type="ARBA" id="ARBA00022977"/>
    </source>
</evidence>
<comment type="catalytic activity">
    <reaction evidence="10 13">
        <text>4-methyl-5-(2-phosphooxyethyl)-thiazole + 4-amino-2-methyl-5-(diphosphooxymethyl)pyrimidine + H(+) = thiamine phosphate + diphosphate</text>
        <dbReference type="Rhea" id="RHEA:22328"/>
        <dbReference type="ChEBI" id="CHEBI:15378"/>
        <dbReference type="ChEBI" id="CHEBI:33019"/>
        <dbReference type="ChEBI" id="CHEBI:37575"/>
        <dbReference type="ChEBI" id="CHEBI:57841"/>
        <dbReference type="ChEBI" id="CHEBI:58296"/>
        <dbReference type="EC" id="2.5.1.3"/>
    </reaction>
</comment>
<dbReference type="HAMAP" id="MF_00097">
    <property type="entry name" value="TMP_synthase"/>
    <property type="match status" value="1"/>
</dbReference>
<evidence type="ECO:0000256" key="11">
    <source>
        <dbReference type="ARBA" id="ARBA00047851"/>
    </source>
</evidence>
<dbReference type="NCBIfam" id="NF002904">
    <property type="entry name" value="PRK03512.1"/>
    <property type="match status" value="1"/>
</dbReference>
<dbReference type="InterPro" id="IPR029056">
    <property type="entry name" value="Ribokinase-like"/>
</dbReference>
<feature type="binding site" evidence="13">
    <location>
        <begin position="487"/>
        <end position="488"/>
    </location>
    <ligand>
        <name>2-[(2R,5Z)-2-carboxy-4-methylthiazol-5(2H)-ylidene]ethyl phosphate</name>
        <dbReference type="ChEBI" id="CHEBI:62899"/>
    </ligand>
</feature>
<comment type="similarity">
    <text evidence="13">Belongs to the thiamine-phosphate synthase family.</text>
</comment>
<dbReference type="SUPFAM" id="SSF53613">
    <property type="entry name" value="Ribokinase-like"/>
    <property type="match status" value="1"/>
</dbReference>
<organism evidence="16 17">
    <name type="scientific">Motilimonas cestriensis</name>
    <dbReference type="NCBI Taxonomy" id="2742685"/>
    <lineage>
        <taxon>Bacteria</taxon>
        <taxon>Pseudomonadati</taxon>
        <taxon>Pseudomonadota</taxon>
        <taxon>Gammaproteobacteria</taxon>
        <taxon>Alteromonadales</taxon>
        <taxon>Alteromonadales genera incertae sedis</taxon>
        <taxon>Motilimonas</taxon>
    </lineage>
</organism>
<keyword evidence="5" id="KW-0418">Kinase</keyword>
<keyword evidence="8 13" id="KW-0784">Thiamine biosynthesis</keyword>
<dbReference type="Pfam" id="PF08543">
    <property type="entry name" value="Phos_pyr_kin"/>
    <property type="match status" value="1"/>
</dbReference>
<dbReference type="Pfam" id="PF02581">
    <property type="entry name" value="TMP-TENI"/>
    <property type="match status" value="1"/>
</dbReference>
<keyword evidence="9" id="KW-0511">Multifunctional enzyme</keyword>
<comment type="function">
    <text evidence="13">Condenses 4-methyl-5-(beta-hydroxyethyl)thiazole monophosphate (THZ-P) and 2-methyl-4-amino-5-hydroxymethyl pyrimidine pyrophosphate (HMP-PP) to form thiamine monophosphate (TMP).</text>
</comment>
<feature type="binding site" evidence="13">
    <location>
        <begin position="338"/>
        <end position="342"/>
    </location>
    <ligand>
        <name>4-amino-2-methyl-5-(diphosphooxymethyl)pyrimidine</name>
        <dbReference type="ChEBI" id="CHEBI:57841"/>
    </ligand>
</feature>
<evidence type="ECO:0000259" key="14">
    <source>
        <dbReference type="Pfam" id="PF02581"/>
    </source>
</evidence>
<evidence type="ECO:0000256" key="12">
    <source>
        <dbReference type="ARBA" id="ARBA00047883"/>
    </source>
</evidence>
<dbReference type="NCBIfam" id="TIGR00097">
    <property type="entry name" value="HMP-P_kinase"/>
    <property type="match status" value="1"/>
</dbReference>